<dbReference type="PANTHER" id="PTHR32285">
    <property type="entry name" value="PROTEIN TRICHOME BIREFRINGENCE-LIKE 9-RELATED"/>
    <property type="match status" value="1"/>
</dbReference>
<organism evidence="9 10">
    <name type="scientific">Hibiscus syriacus</name>
    <name type="common">Rose of Sharon</name>
    <dbReference type="NCBI Taxonomy" id="106335"/>
    <lineage>
        <taxon>Eukaryota</taxon>
        <taxon>Viridiplantae</taxon>
        <taxon>Streptophyta</taxon>
        <taxon>Embryophyta</taxon>
        <taxon>Tracheophyta</taxon>
        <taxon>Spermatophyta</taxon>
        <taxon>Magnoliopsida</taxon>
        <taxon>eudicotyledons</taxon>
        <taxon>Gunneridae</taxon>
        <taxon>Pentapetalae</taxon>
        <taxon>rosids</taxon>
        <taxon>malvids</taxon>
        <taxon>Malvales</taxon>
        <taxon>Malvaceae</taxon>
        <taxon>Malvoideae</taxon>
        <taxon>Hibiscus</taxon>
    </lineage>
</organism>
<proteinExistence type="inferred from homology"/>
<evidence type="ECO:0000256" key="4">
    <source>
        <dbReference type="ARBA" id="ARBA00022968"/>
    </source>
</evidence>
<dbReference type="InterPro" id="IPR025846">
    <property type="entry name" value="TBL_N"/>
</dbReference>
<feature type="domain" description="Trichome birefringence-like N-terminal" evidence="8">
    <location>
        <begin position="5"/>
        <end position="52"/>
    </location>
</feature>
<dbReference type="InterPro" id="IPR026057">
    <property type="entry name" value="TBL_C"/>
</dbReference>
<feature type="domain" description="Trichome birefringence-like C-terminal" evidence="7">
    <location>
        <begin position="53"/>
        <end position="91"/>
    </location>
</feature>
<name>A0A6A2X137_HIBSY</name>
<keyword evidence="10" id="KW-1185">Reference proteome</keyword>
<evidence type="ECO:0000313" key="9">
    <source>
        <dbReference type="EMBL" id="KAE8655576.1"/>
    </source>
</evidence>
<dbReference type="GO" id="GO:0005794">
    <property type="term" value="C:Golgi apparatus"/>
    <property type="evidence" value="ECO:0007669"/>
    <property type="project" value="TreeGrafter"/>
</dbReference>
<reference evidence="9" key="1">
    <citation type="submission" date="2019-09" db="EMBL/GenBank/DDBJ databases">
        <title>Draft genome information of white flower Hibiscus syriacus.</title>
        <authorList>
            <person name="Kim Y.-M."/>
        </authorList>
    </citation>
    <scope>NUCLEOTIDE SEQUENCE [LARGE SCALE GENOMIC DNA]</scope>
    <source>
        <strain evidence="9">YM2019G1</strain>
    </source>
</reference>
<dbReference type="Pfam" id="PF14416">
    <property type="entry name" value="PMR5N"/>
    <property type="match status" value="1"/>
</dbReference>
<accession>A0A6A2X137</accession>
<comment type="similarity">
    <text evidence="2">Belongs to the PC-esterase family. TBL subfamily.</text>
</comment>
<evidence type="ECO:0000256" key="3">
    <source>
        <dbReference type="ARBA" id="ARBA00022692"/>
    </source>
</evidence>
<evidence type="ECO:0000313" key="10">
    <source>
        <dbReference type="Proteomes" id="UP000436088"/>
    </source>
</evidence>
<evidence type="ECO:0000256" key="5">
    <source>
        <dbReference type="ARBA" id="ARBA00022989"/>
    </source>
</evidence>
<evidence type="ECO:0000256" key="2">
    <source>
        <dbReference type="ARBA" id="ARBA00007727"/>
    </source>
</evidence>
<sequence>MQSVPGKWVFDPSYPFYDSSKCPFIDPEFDCLKYGRPDKQFLKYAWKPDACSLPRFNGCEFLGKWRGKKIMFVGDSLSLNMWESLACMIHARGWEWNQPKGAAMENYSHCQVKVPSRSTTSRCNSEQNTGDMKKPVYLLDITTLSQLRKDAHPSTYNGQHSGNDCSPGVSPVYQIHGTSSWPYCEYVGSQVKKQELYAGPVVPESPKTTLEEQWEKLLSRFGAGTVIFRAFGSECVLEKIASYSRSTRSRLDKYSDRMDSTRTRSRLEFLTSRNELLDTRLEKLGSKKEYKEDRVRPWRLGATTTDPKAPFREVFRDPLWVRLVGRGAVKTVMDDGNELGKETRANRAKWKGFLLALGSENSYMYDILL</sequence>
<keyword evidence="6" id="KW-0472">Membrane</keyword>
<dbReference type="GO" id="GO:0016413">
    <property type="term" value="F:O-acetyltransferase activity"/>
    <property type="evidence" value="ECO:0007669"/>
    <property type="project" value="InterPro"/>
</dbReference>
<protein>
    <submittedName>
        <fullName evidence="9">Protein trichome birefringence-like 39</fullName>
    </submittedName>
</protein>
<dbReference type="GO" id="GO:0016020">
    <property type="term" value="C:membrane"/>
    <property type="evidence" value="ECO:0007669"/>
    <property type="project" value="UniProtKB-SubCell"/>
</dbReference>
<dbReference type="PANTHER" id="PTHR32285:SF42">
    <property type="entry name" value="PROTEIN TRICHOME BIREFRINGENCE-LIKE 37"/>
    <property type="match status" value="1"/>
</dbReference>
<evidence type="ECO:0000259" key="7">
    <source>
        <dbReference type="Pfam" id="PF13839"/>
    </source>
</evidence>
<keyword evidence="5" id="KW-1133">Transmembrane helix</keyword>
<dbReference type="Pfam" id="PF13839">
    <property type="entry name" value="PC-Esterase"/>
    <property type="match status" value="1"/>
</dbReference>
<dbReference type="AlphaFoldDB" id="A0A6A2X137"/>
<keyword evidence="4" id="KW-0735">Signal-anchor</keyword>
<evidence type="ECO:0000256" key="1">
    <source>
        <dbReference type="ARBA" id="ARBA00004167"/>
    </source>
</evidence>
<keyword evidence="3" id="KW-0812">Transmembrane</keyword>
<evidence type="ECO:0000259" key="8">
    <source>
        <dbReference type="Pfam" id="PF14416"/>
    </source>
</evidence>
<evidence type="ECO:0000256" key="6">
    <source>
        <dbReference type="ARBA" id="ARBA00023136"/>
    </source>
</evidence>
<comment type="caution">
    <text evidence="9">The sequence shown here is derived from an EMBL/GenBank/DDBJ whole genome shotgun (WGS) entry which is preliminary data.</text>
</comment>
<dbReference type="Proteomes" id="UP000436088">
    <property type="component" value="Unassembled WGS sequence"/>
</dbReference>
<dbReference type="EMBL" id="VEPZ02001777">
    <property type="protein sequence ID" value="KAE8655576.1"/>
    <property type="molecule type" value="Genomic_DNA"/>
</dbReference>
<dbReference type="InterPro" id="IPR029962">
    <property type="entry name" value="TBL"/>
</dbReference>
<gene>
    <name evidence="9" type="ORF">F3Y22_tig00117022pilonHSYRG00023</name>
</gene>
<comment type="subcellular location">
    <subcellularLocation>
        <location evidence="1">Membrane</location>
        <topology evidence="1">Single-pass membrane protein</topology>
    </subcellularLocation>
</comment>